<dbReference type="EMBL" id="BMMK01000020">
    <property type="protein sequence ID" value="GGM65816.1"/>
    <property type="molecule type" value="Genomic_DNA"/>
</dbReference>
<reference evidence="1" key="1">
    <citation type="journal article" date="2014" name="Int. J. Syst. Evol. Microbiol.">
        <title>Complete genome sequence of Corynebacterium casei LMG S-19264T (=DSM 44701T), isolated from a smear-ripened cheese.</title>
        <authorList>
            <consortium name="US DOE Joint Genome Institute (JGI-PGF)"/>
            <person name="Walter F."/>
            <person name="Albersmeier A."/>
            <person name="Kalinowski J."/>
            <person name="Ruckert C."/>
        </authorList>
    </citation>
    <scope>NUCLEOTIDE SEQUENCE</scope>
    <source>
        <strain evidence="1">CGMCC 4.5737</strain>
    </source>
</reference>
<dbReference type="Gene3D" id="2.30.110.10">
    <property type="entry name" value="Electron Transport, Fmn-binding Protein, Chain A"/>
    <property type="match status" value="1"/>
</dbReference>
<dbReference type="NCBIfam" id="TIGR00026">
    <property type="entry name" value="hi_GC_TIGR00026"/>
    <property type="match status" value="1"/>
</dbReference>
<gene>
    <name evidence="1" type="ORF">GCM10012275_40540</name>
</gene>
<keyword evidence="2" id="KW-1185">Reference proteome</keyword>
<protein>
    <recommendedName>
        <fullName evidence="3">Nitroreductase family deazaflavin-dependent oxidoreductase</fullName>
    </recommendedName>
</protein>
<name>A0A8J3CAK7_9PSEU</name>
<dbReference type="InterPro" id="IPR012349">
    <property type="entry name" value="Split_barrel_FMN-bd"/>
</dbReference>
<sequence length="157" mass="17731">MVRRRIPRALARAPVPLFRRGFGWLLGPQFMMLEHRGRRSGLPRYVVLEVLDREPGALILVSGYGPHSQWFRNVRAEPAVRVWTGRVRGAEARASVLPPEEARARLEIYRQRHRRTAAGLARALGIRELAGPDPLPADIAERLPLVRVQRLGQGDQG</sequence>
<organism evidence="1 2">
    <name type="scientific">Longimycelium tulufanense</name>
    <dbReference type="NCBI Taxonomy" id="907463"/>
    <lineage>
        <taxon>Bacteria</taxon>
        <taxon>Bacillati</taxon>
        <taxon>Actinomycetota</taxon>
        <taxon>Actinomycetes</taxon>
        <taxon>Pseudonocardiales</taxon>
        <taxon>Pseudonocardiaceae</taxon>
        <taxon>Longimycelium</taxon>
    </lineage>
</organism>
<dbReference type="Pfam" id="PF04075">
    <property type="entry name" value="F420H2_quin_red"/>
    <property type="match status" value="1"/>
</dbReference>
<dbReference type="GO" id="GO:0016491">
    <property type="term" value="F:oxidoreductase activity"/>
    <property type="evidence" value="ECO:0007669"/>
    <property type="project" value="InterPro"/>
</dbReference>
<dbReference type="InterPro" id="IPR004378">
    <property type="entry name" value="F420H2_quin_Rdtase"/>
</dbReference>
<evidence type="ECO:0000313" key="1">
    <source>
        <dbReference type="EMBL" id="GGM65816.1"/>
    </source>
</evidence>
<evidence type="ECO:0008006" key="3">
    <source>
        <dbReference type="Google" id="ProtNLM"/>
    </source>
</evidence>
<comment type="caution">
    <text evidence="1">The sequence shown here is derived from an EMBL/GenBank/DDBJ whole genome shotgun (WGS) entry which is preliminary data.</text>
</comment>
<reference evidence="1" key="2">
    <citation type="submission" date="2020-09" db="EMBL/GenBank/DDBJ databases">
        <authorList>
            <person name="Sun Q."/>
            <person name="Zhou Y."/>
        </authorList>
    </citation>
    <scope>NUCLEOTIDE SEQUENCE</scope>
    <source>
        <strain evidence="1">CGMCC 4.5737</strain>
    </source>
</reference>
<dbReference type="AlphaFoldDB" id="A0A8J3CAK7"/>
<accession>A0A8J3CAK7</accession>
<dbReference type="RefSeq" id="WP_189059974.1">
    <property type="nucleotide sequence ID" value="NZ_BMMK01000020.1"/>
</dbReference>
<proteinExistence type="predicted"/>
<dbReference type="Proteomes" id="UP000637578">
    <property type="component" value="Unassembled WGS sequence"/>
</dbReference>
<evidence type="ECO:0000313" key="2">
    <source>
        <dbReference type="Proteomes" id="UP000637578"/>
    </source>
</evidence>